<keyword evidence="8" id="KW-0862">Zinc</keyword>
<keyword evidence="6" id="KW-0863">Zinc-finger</keyword>
<evidence type="ECO:0000256" key="2">
    <source>
        <dbReference type="ARBA" id="ARBA00019014"/>
    </source>
</evidence>
<dbReference type="InterPro" id="IPR002867">
    <property type="entry name" value="IBR_dom"/>
</dbReference>
<dbReference type="InterPro" id="IPR047545">
    <property type="entry name" value="BRcat_RBR_RNF216"/>
</dbReference>
<evidence type="ECO:0000256" key="7">
    <source>
        <dbReference type="ARBA" id="ARBA00022786"/>
    </source>
</evidence>
<proteinExistence type="inferred from homology"/>
<dbReference type="PANTHER" id="PTHR12598:SF0">
    <property type="entry name" value="COPPER HOMEOSTASIS PROTEIN CUTC HOMOLOG"/>
    <property type="match status" value="1"/>
</dbReference>
<evidence type="ECO:0000256" key="4">
    <source>
        <dbReference type="ARBA" id="ARBA00022723"/>
    </source>
</evidence>
<dbReference type="InterPro" id="IPR047546">
    <property type="entry name" value="Rcat_RBR_RNF216"/>
</dbReference>
<evidence type="ECO:0000313" key="12">
    <source>
        <dbReference type="EMBL" id="KAI1709131.1"/>
    </source>
</evidence>
<dbReference type="GO" id="GO:0016740">
    <property type="term" value="F:transferase activity"/>
    <property type="evidence" value="ECO:0007669"/>
    <property type="project" value="UniProtKB-KW"/>
</dbReference>
<accession>A0AAD4MXC8</accession>
<evidence type="ECO:0000256" key="6">
    <source>
        <dbReference type="ARBA" id="ARBA00022771"/>
    </source>
</evidence>
<organism evidence="12 13">
    <name type="scientific">Ditylenchus destructor</name>
    <dbReference type="NCBI Taxonomy" id="166010"/>
    <lineage>
        <taxon>Eukaryota</taxon>
        <taxon>Metazoa</taxon>
        <taxon>Ecdysozoa</taxon>
        <taxon>Nematoda</taxon>
        <taxon>Chromadorea</taxon>
        <taxon>Rhabditida</taxon>
        <taxon>Tylenchina</taxon>
        <taxon>Tylenchomorpha</taxon>
        <taxon>Sphaerularioidea</taxon>
        <taxon>Anguinidae</taxon>
        <taxon>Anguininae</taxon>
        <taxon>Ditylenchus</taxon>
    </lineage>
</organism>
<dbReference type="Gene3D" id="3.20.20.380">
    <property type="entry name" value="Copper homeostasis (CutC) domain"/>
    <property type="match status" value="1"/>
</dbReference>
<gene>
    <name evidence="12" type="ORF">DdX_11529</name>
</gene>
<dbReference type="Pfam" id="PF26200">
    <property type="entry name" value="Rcat_RNF216"/>
    <property type="match status" value="1"/>
</dbReference>
<reference evidence="12" key="1">
    <citation type="submission" date="2022-01" db="EMBL/GenBank/DDBJ databases">
        <title>Genome Sequence Resource for Two Populations of Ditylenchus destructor, the Migratory Endoparasitic Phytonematode.</title>
        <authorList>
            <person name="Zhang H."/>
            <person name="Lin R."/>
            <person name="Xie B."/>
        </authorList>
    </citation>
    <scope>NUCLEOTIDE SEQUENCE</scope>
    <source>
        <strain evidence="12">BazhouSP</strain>
    </source>
</reference>
<dbReference type="InterPro" id="IPR003892">
    <property type="entry name" value="CUE"/>
</dbReference>
<dbReference type="CDD" id="cd20339">
    <property type="entry name" value="BRcat_RBR_RNF216"/>
    <property type="match status" value="1"/>
</dbReference>
<evidence type="ECO:0000256" key="8">
    <source>
        <dbReference type="ARBA" id="ARBA00022833"/>
    </source>
</evidence>
<dbReference type="AlphaFoldDB" id="A0AAD4MXC8"/>
<evidence type="ECO:0000256" key="5">
    <source>
        <dbReference type="ARBA" id="ARBA00022737"/>
    </source>
</evidence>
<protein>
    <recommendedName>
        <fullName evidence="2">Copper homeostasis protein cutC homolog</fullName>
    </recommendedName>
</protein>
<keyword evidence="4" id="KW-0479">Metal-binding</keyword>
<keyword evidence="7" id="KW-0833">Ubl conjugation pathway</keyword>
<evidence type="ECO:0000259" key="10">
    <source>
        <dbReference type="PROSITE" id="PS51140"/>
    </source>
</evidence>
<dbReference type="PANTHER" id="PTHR12598">
    <property type="entry name" value="COPPER HOMEOSTASIS PROTEIN CUTC"/>
    <property type="match status" value="1"/>
</dbReference>
<dbReference type="Pfam" id="PF01485">
    <property type="entry name" value="IBR"/>
    <property type="match status" value="1"/>
</dbReference>
<dbReference type="GO" id="GO:0043130">
    <property type="term" value="F:ubiquitin binding"/>
    <property type="evidence" value="ECO:0007669"/>
    <property type="project" value="InterPro"/>
</dbReference>
<dbReference type="GO" id="GO:0008270">
    <property type="term" value="F:zinc ion binding"/>
    <property type="evidence" value="ECO:0007669"/>
    <property type="project" value="UniProtKB-KW"/>
</dbReference>
<dbReference type="InterPro" id="IPR036822">
    <property type="entry name" value="CutC-like_dom_sf"/>
</dbReference>
<feature type="domain" description="CUE" evidence="10">
    <location>
        <begin position="235"/>
        <end position="279"/>
    </location>
</feature>
<keyword evidence="9" id="KW-0175">Coiled coil</keyword>
<evidence type="ECO:0000256" key="9">
    <source>
        <dbReference type="SAM" id="Coils"/>
    </source>
</evidence>
<dbReference type="Proteomes" id="UP001201812">
    <property type="component" value="Unassembled WGS sequence"/>
</dbReference>
<feature type="coiled-coil region" evidence="9">
    <location>
        <begin position="644"/>
        <end position="671"/>
    </location>
</feature>
<dbReference type="InterPro" id="IPR044066">
    <property type="entry name" value="TRIAD_supradom"/>
</dbReference>
<evidence type="ECO:0000256" key="1">
    <source>
        <dbReference type="ARBA" id="ARBA00007768"/>
    </source>
</evidence>
<dbReference type="CDD" id="cd20353">
    <property type="entry name" value="Rcat_RBR_RNF216"/>
    <property type="match status" value="1"/>
</dbReference>
<dbReference type="Pfam" id="PF03932">
    <property type="entry name" value="CutC"/>
    <property type="match status" value="1"/>
</dbReference>
<name>A0AAD4MXC8_9BILA</name>
<comment type="caution">
    <text evidence="12">The sequence shown here is derived from an EMBL/GenBank/DDBJ whole genome shotgun (WGS) entry which is preliminary data.</text>
</comment>
<dbReference type="EMBL" id="JAKKPZ010000032">
    <property type="protein sequence ID" value="KAI1709131.1"/>
    <property type="molecule type" value="Genomic_DNA"/>
</dbReference>
<evidence type="ECO:0000256" key="3">
    <source>
        <dbReference type="ARBA" id="ARBA00022679"/>
    </source>
</evidence>
<keyword evidence="13" id="KW-1185">Reference proteome</keyword>
<keyword evidence="3" id="KW-0808">Transferase</keyword>
<evidence type="ECO:0000313" key="13">
    <source>
        <dbReference type="Proteomes" id="UP001201812"/>
    </source>
</evidence>
<dbReference type="GO" id="GO:0005507">
    <property type="term" value="F:copper ion binding"/>
    <property type="evidence" value="ECO:0007669"/>
    <property type="project" value="TreeGrafter"/>
</dbReference>
<dbReference type="HAMAP" id="MF_00795">
    <property type="entry name" value="CutC"/>
    <property type="match status" value="1"/>
</dbReference>
<evidence type="ECO:0000259" key="11">
    <source>
        <dbReference type="PROSITE" id="PS51873"/>
    </source>
</evidence>
<dbReference type="Gene3D" id="1.20.120.1750">
    <property type="match status" value="1"/>
</dbReference>
<dbReference type="PROSITE" id="PS51873">
    <property type="entry name" value="TRIAD"/>
    <property type="match status" value="1"/>
</dbReference>
<feature type="domain" description="RING-type" evidence="11">
    <location>
        <begin position="487"/>
        <end position="728"/>
    </location>
</feature>
<sequence>MVLLEVCVDTLEGVAAAVAGGAYRIELCSALELGGLTPSYGFITAAKKLISNTNTTIHVLVRPRAGDFVYTDAEVEQMQDDIVMARDLGVSGVVLGASLPDGRLSEPVLSRLMSIRGRFPIFGMSTTLHRAFDLVPDIGEAVDLAIQLGFDRILTSGRKKTALEGLNDIQAAVEASAGRISIMPGSGVNLENVTAILHKLPMITEIHSSCSISVINSVDNSLFTSIKPADSDMAVVGDKWDQLLAMFPQLDQTRLSAFLRQNIDKNADLVVEYILENIDDFPQAQATPPPRKSVRLSTLETTLNLTDDHDQPKRRNRFNAPVPHHPDISKALPKIVEFFAKEVAAKEPPELLSIDVLDFIEIIANEFREIRKPGVRTLCEKSGNVMALVIACFFINNRLGHDKNFETIEKYFLEKQMTRRQLNEAKAVLTQTRWKRIMKVMAPLATVFDRFEAKLIEIGTPQSELFKGIIWRDGLLTDLLKEKNPESMLECLVCYAEVPAASVFFCKVLDRRDSQPCTSTAQQDDEHPFCLDCIRGQAKASIEDALLDKMGRGLKCMETKCNNPILYDQIKPYLSRKLRVLLEERIASQNLCTAELNNLERCTNCGIAMEMEVPREVDKVFKCLSCGHSYCRFCERDWKLHFGLSCKEAEAKDKEDARHKLEIRLNEAIIRKCPRCNLAFVKSEKCNKMICRCGLTMCYICRKTGIDYNHFCRHVRDPKYPGKCDQCKEPHCLLWEDYTKYDENAKKEILKEAGNVQ</sequence>
<dbReference type="SUPFAM" id="SSF110395">
    <property type="entry name" value="CutC-like"/>
    <property type="match status" value="1"/>
</dbReference>
<dbReference type="PROSITE" id="PS51140">
    <property type="entry name" value="CUE"/>
    <property type="match status" value="1"/>
</dbReference>
<dbReference type="SUPFAM" id="SSF57850">
    <property type="entry name" value="RING/U-box"/>
    <property type="match status" value="2"/>
</dbReference>
<dbReference type="InterPro" id="IPR005627">
    <property type="entry name" value="CutC-like"/>
</dbReference>
<keyword evidence="5" id="KW-0677">Repeat</keyword>
<comment type="similarity">
    <text evidence="1">Belongs to the CutC family.</text>
</comment>